<dbReference type="Pfam" id="PF00583">
    <property type="entry name" value="Acetyltransf_1"/>
    <property type="match status" value="1"/>
</dbReference>
<dbReference type="SUPFAM" id="SSF55729">
    <property type="entry name" value="Acyl-CoA N-acyltransferases (Nat)"/>
    <property type="match status" value="2"/>
</dbReference>
<dbReference type="EC" id="2.3.1.189" evidence="4"/>
<evidence type="ECO:0000313" key="5">
    <source>
        <dbReference type="Proteomes" id="UP000033900"/>
    </source>
</evidence>
<dbReference type="RefSeq" id="WP_045257875.1">
    <property type="nucleotide sequence ID" value="NZ_CP158847.1"/>
</dbReference>
<protein>
    <submittedName>
        <fullName evidence="4">Mycothiol acetyltransferase</fullName>
        <ecNumber evidence="4">2.3.1.189</ecNumber>
    </submittedName>
</protein>
<dbReference type="InterPro" id="IPR016181">
    <property type="entry name" value="Acyl_CoA_acyltransferase"/>
</dbReference>
<comment type="caution">
    <text evidence="4">The sequence shown here is derived from an EMBL/GenBank/DDBJ whole genome shotgun (WGS) entry which is preliminary data.</text>
</comment>
<keyword evidence="1 4" id="KW-0808">Transferase</keyword>
<dbReference type="PROSITE" id="PS51186">
    <property type="entry name" value="GNAT"/>
    <property type="match status" value="1"/>
</dbReference>
<dbReference type="EMBL" id="JYJB01000009">
    <property type="protein sequence ID" value="KJL47491.1"/>
    <property type="molecule type" value="Genomic_DNA"/>
</dbReference>
<dbReference type="OrthoDB" id="4119890at2"/>
<evidence type="ECO:0000256" key="2">
    <source>
        <dbReference type="ARBA" id="ARBA00023315"/>
    </source>
</evidence>
<dbReference type="GO" id="GO:0035447">
    <property type="term" value="F:mycothiol synthase activity"/>
    <property type="evidence" value="ECO:0007669"/>
    <property type="project" value="UniProtKB-EC"/>
</dbReference>
<sequence length="337" mass="36600">MSFEIACIDPFDDSAVDAWWEAYAAARRVGMGDDAVVWSREESRTELQQPSATTRKTAFVALENGAVVGSGALTLSLTDNTHVAGIGVNVPSEHRRRGVGSALLARIEQEAAGEGRTTMRADIFWPASAPADGAGEPGREFAARHGYEVALGDVQNRLDLPVSDEMIGRLLTTAPAAGYEIRSWSGRVPEEFVADWAALDAILDTEAPTGALDIETASGDVAAFRDDEDLIVRQGRTSYGTVALDRDGRVAAYTQIVVSIDDGNGYQWGTLVRREDRGRRLGLRVKLENLRLLQRLSPGTTRVYTFNAESNEHMLAVNTQLGFHATARVAELQKRLV</sequence>
<keyword evidence="5" id="KW-1185">Reference proteome</keyword>
<name>A0A0M2HLB0_9MICO</name>
<dbReference type="Gene3D" id="3.40.630.30">
    <property type="match status" value="1"/>
</dbReference>
<reference evidence="4 5" key="1">
    <citation type="submission" date="2015-02" db="EMBL/GenBank/DDBJ databases">
        <title>Draft genome sequences of ten Microbacterium spp. with emphasis on heavy metal contaminated environments.</title>
        <authorList>
            <person name="Corretto E."/>
        </authorList>
    </citation>
    <scope>NUCLEOTIDE SEQUENCE [LARGE SCALE GENOMIC DNA]</scope>
    <source>
        <strain evidence="4 5">SA35</strain>
    </source>
</reference>
<dbReference type="InterPro" id="IPR000182">
    <property type="entry name" value="GNAT_dom"/>
</dbReference>
<dbReference type="PANTHER" id="PTHR43877">
    <property type="entry name" value="AMINOALKYLPHOSPHONATE N-ACETYLTRANSFERASE-RELATED-RELATED"/>
    <property type="match status" value="1"/>
</dbReference>
<keyword evidence="2 4" id="KW-0012">Acyltransferase</keyword>
<dbReference type="AlphaFoldDB" id="A0A0M2HLB0"/>
<gene>
    <name evidence="4" type="primary">mshD_5</name>
    <name evidence="4" type="ORF">RS84_02285</name>
</gene>
<dbReference type="Proteomes" id="UP000033900">
    <property type="component" value="Unassembled WGS sequence"/>
</dbReference>
<dbReference type="PATRIC" id="fig|273678.4.peg.2287"/>
<evidence type="ECO:0000313" key="4">
    <source>
        <dbReference type="EMBL" id="KJL47491.1"/>
    </source>
</evidence>
<dbReference type="STRING" id="273678.RS84_02285"/>
<proteinExistence type="predicted"/>
<dbReference type="InterPro" id="IPR050832">
    <property type="entry name" value="Bact_Acetyltransf"/>
</dbReference>
<evidence type="ECO:0000259" key="3">
    <source>
        <dbReference type="PROSITE" id="PS51186"/>
    </source>
</evidence>
<evidence type="ECO:0000256" key="1">
    <source>
        <dbReference type="ARBA" id="ARBA00022679"/>
    </source>
</evidence>
<feature type="domain" description="N-acetyltransferase" evidence="3">
    <location>
        <begin position="6"/>
        <end position="167"/>
    </location>
</feature>
<dbReference type="PANTHER" id="PTHR43877:SF8">
    <property type="entry name" value="N-ACETYLGLUTAMATE SYNTHASE-RELATED"/>
    <property type="match status" value="1"/>
</dbReference>
<accession>A0A0M2HLB0</accession>
<dbReference type="CDD" id="cd04301">
    <property type="entry name" value="NAT_SF"/>
    <property type="match status" value="1"/>
</dbReference>
<organism evidence="4 5">
    <name type="scientific">Microbacterium hydrocarbonoxydans</name>
    <dbReference type="NCBI Taxonomy" id="273678"/>
    <lineage>
        <taxon>Bacteria</taxon>
        <taxon>Bacillati</taxon>
        <taxon>Actinomycetota</taxon>
        <taxon>Actinomycetes</taxon>
        <taxon>Micrococcales</taxon>
        <taxon>Microbacteriaceae</taxon>
        <taxon>Microbacterium</taxon>
    </lineage>
</organism>